<organismHost>
    <name type="scientific">Vertebrata</name>
    <name type="common">vertebrates</name>
    <dbReference type="NCBI Taxonomy" id="7742"/>
</organismHost>
<organism evidence="1">
    <name type="scientific">Fowlpox virus</name>
    <name type="common">FPV</name>
    <dbReference type="NCBI Taxonomy" id="10261"/>
    <lineage>
        <taxon>Viruses</taxon>
        <taxon>Varidnaviria</taxon>
        <taxon>Bamfordvirae</taxon>
        <taxon>Nucleocytoviricota</taxon>
        <taxon>Pokkesviricetes</taxon>
        <taxon>Chitovirales</taxon>
        <taxon>Poxviridae</taxon>
        <taxon>Chordopoxvirinae</taxon>
        <taxon>Avipoxvirus</taxon>
        <taxon>Avipoxvirus fowlpox</taxon>
    </lineage>
</organism>
<dbReference type="EMBL" id="MW142017">
    <property type="protein sequence ID" value="QRM13790.1"/>
    <property type="molecule type" value="Genomic_DNA"/>
</dbReference>
<accession>A0A891LWS6</accession>
<sequence>MKIYNDIFLRRFLKHLVLRLYILYQDLRSNTVPGSLICNINNNIRKPTSSRCF</sequence>
<reference evidence="1" key="1">
    <citation type="journal article" date="2021" name="Arch. Virol.">
        <title>Characterisation of an Australian fowlpox virus carrying a near-full-length provirus of reticuloendotheliosis virus.</title>
        <authorList>
            <person name="Sarker S."/>
            <person name="Athukorala A."/>
            <person name="Bowden T.R."/>
            <person name="Boyle D.B."/>
        </authorList>
    </citation>
    <scope>NUCLEOTIDE SEQUENCE</scope>
    <source>
        <strain evidence="1">FWPV-S</strain>
    </source>
</reference>
<name>A0A891LWS6_FOWPV</name>
<dbReference type="Proteomes" id="UP000627101">
    <property type="component" value="Segment"/>
</dbReference>
<protein>
    <submittedName>
        <fullName evidence="1">Uncharacterized protein</fullName>
    </submittedName>
</protein>
<proteinExistence type="predicted"/>
<evidence type="ECO:0000313" key="1">
    <source>
        <dbReference type="EMBL" id="QRM13790.1"/>
    </source>
</evidence>